<dbReference type="Proteomes" id="UP000785679">
    <property type="component" value="Unassembled WGS sequence"/>
</dbReference>
<organism evidence="1 2">
    <name type="scientific">Halteria grandinella</name>
    <dbReference type="NCBI Taxonomy" id="5974"/>
    <lineage>
        <taxon>Eukaryota</taxon>
        <taxon>Sar</taxon>
        <taxon>Alveolata</taxon>
        <taxon>Ciliophora</taxon>
        <taxon>Intramacronucleata</taxon>
        <taxon>Spirotrichea</taxon>
        <taxon>Stichotrichia</taxon>
        <taxon>Sporadotrichida</taxon>
        <taxon>Halteriidae</taxon>
        <taxon>Halteria</taxon>
    </lineage>
</organism>
<reference evidence="1" key="1">
    <citation type="submission" date="2019-06" db="EMBL/GenBank/DDBJ databases">
        <authorList>
            <person name="Zheng W."/>
        </authorList>
    </citation>
    <scope>NUCLEOTIDE SEQUENCE</scope>
    <source>
        <strain evidence="1">QDHG01</strain>
    </source>
</reference>
<comment type="caution">
    <text evidence="1">The sequence shown here is derived from an EMBL/GenBank/DDBJ whole genome shotgun (WGS) entry which is preliminary data.</text>
</comment>
<keyword evidence="2" id="KW-1185">Reference proteome</keyword>
<dbReference type="EMBL" id="RRYP01024169">
    <property type="protein sequence ID" value="TNV72115.1"/>
    <property type="molecule type" value="Genomic_DNA"/>
</dbReference>
<sequence>MLLFLCSMGFCEPRTYSSTVGSLSWPMMRWSQNCQVEDCMKRVIEGWKMPPDEASVLSSTWKPPSSFLGSIPDDCMCQWWSGITSGDMPQESTKKIH</sequence>
<proteinExistence type="predicted"/>
<gene>
    <name evidence="1" type="ORF">FGO68_gene14914</name>
</gene>
<protein>
    <submittedName>
        <fullName evidence="1">Uncharacterized protein</fullName>
    </submittedName>
</protein>
<name>A0A8J8NCV6_HALGN</name>
<accession>A0A8J8NCV6</accession>
<evidence type="ECO:0000313" key="2">
    <source>
        <dbReference type="Proteomes" id="UP000785679"/>
    </source>
</evidence>
<dbReference type="AlphaFoldDB" id="A0A8J8NCV6"/>
<evidence type="ECO:0000313" key="1">
    <source>
        <dbReference type="EMBL" id="TNV72115.1"/>
    </source>
</evidence>